<reference evidence="1 2" key="1">
    <citation type="submission" date="2023-11" db="EMBL/GenBank/DDBJ databases">
        <title>Analysis of the Genomes of Mucilaginibacter gossypii cycad 4 and M. sabulilitoris SNA2: microbes with the potential for plant growth promotion.</title>
        <authorList>
            <person name="Hirsch A.M."/>
            <person name="Humm E."/>
            <person name="Rubbi M."/>
            <person name="Del Vecchio G."/>
            <person name="Ha S.M."/>
            <person name="Pellegrini M."/>
            <person name="Gunsalus R.P."/>
        </authorList>
    </citation>
    <scope>NUCLEOTIDE SEQUENCE [LARGE SCALE GENOMIC DNA]</scope>
    <source>
        <strain evidence="1 2">SNA2</strain>
    </source>
</reference>
<dbReference type="PANTHER" id="PTHR34822:SF1">
    <property type="entry name" value="GRPB FAMILY PROTEIN"/>
    <property type="match status" value="1"/>
</dbReference>
<accession>A0ABZ0TXV3</accession>
<dbReference type="InterPro" id="IPR043519">
    <property type="entry name" value="NT_sf"/>
</dbReference>
<dbReference type="InterPro" id="IPR007344">
    <property type="entry name" value="GrpB/CoaE"/>
</dbReference>
<protein>
    <submittedName>
        <fullName evidence="1">GrpB family protein</fullName>
    </submittedName>
</protein>
<dbReference type="EMBL" id="CP139558">
    <property type="protein sequence ID" value="WPU96649.1"/>
    <property type="molecule type" value="Genomic_DNA"/>
</dbReference>
<dbReference type="Pfam" id="PF04229">
    <property type="entry name" value="GrpB"/>
    <property type="match status" value="1"/>
</dbReference>
<dbReference type="Proteomes" id="UP001324380">
    <property type="component" value="Chromosome"/>
</dbReference>
<keyword evidence="2" id="KW-1185">Reference proteome</keyword>
<dbReference type="PANTHER" id="PTHR34822">
    <property type="entry name" value="GRPB DOMAIN PROTEIN (AFU_ORTHOLOGUE AFUA_1G01530)"/>
    <property type="match status" value="1"/>
</dbReference>
<dbReference type="Gene3D" id="3.30.460.10">
    <property type="entry name" value="Beta Polymerase, domain 2"/>
    <property type="match status" value="1"/>
</dbReference>
<evidence type="ECO:0000313" key="2">
    <source>
        <dbReference type="Proteomes" id="UP001324380"/>
    </source>
</evidence>
<dbReference type="SUPFAM" id="SSF81301">
    <property type="entry name" value="Nucleotidyltransferase"/>
    <property type="match status" value="1"/>
</dbReference>
<proteinExistence type="predicted"/>
<evidence type="ECO:0000313" key="1">
    <source>
        <dbReference type="EMBL" id="WPU96649.1"/>
    </source>
</evidence>
<organism evidence="1 2">
    <name type="scientific">Mucilaginibacter sabulilitoris</name>
    <dbReference type="NCBI Taxonomy" id="1173583"/>
    <lineage>
        <taxon>Bacteria</taxon>
        <taxon>Pseudomonadati</taxon>
        <taxon>Bacteroidota</taxon>
        <taxon>Sphingobacteriia</taxon>
        <taxon>Sphingobacteriales</taxon>
        <taxon>Sphingobacteriaceae</taxon>
        <taxon>Mucilaginibacter</taxon>
    </lineage>
</organism>
<sequence>MTTPGIIDEKITVSDYNPQWPELFKEEAFEIHNVLSPVKFKLEHIGSTAVIGLSAKPVVDIMLGPTSWKSLPEIKSGLIALGYEYLGEAGVPGREYFRKRRAQAFNVHIMLSDSELWRNNILLRDYLLSQPEAAKKYAQIKEEAIAQRIDTLIAYSNHKTQFIAALLTEARTAVTKQAPL</sequence>
<name>A0ABZ0TXV3_9SPHI</name>
<gene>
    <name evidence="1" type="ORF">SNE25_14085</name>
</gene>
<dbReference type="RefSeq" id="WP_321565742.1">
    <property type="nucleotide sequence ID" value="NZ_CP139558.1"/>
</dbReference>